<name>A0A1H6FH84_THEAL</name>
<dbReference type="EMBL" id="FNWJ01000001">
    <property type="protein sequence ID" value="SEH10166.1"/>
    <property type="molecule type" value="Genomic_DNA"/>
</dbReference>
<evidence type="ECO:0008006" key="3">
    <source>
        <dbReference type="Google" id="ProtNLM"/>
    </source>
</evidence>
<dbReference type="STRING" id="29539.SAMN02745716_0013"/>
<sequence length="465" mass="50989">MLATRGVSGSARGLRVSQAFARLVPLLALLGFVLALSAPPAASAARIERYVSLQGAPAPGSVRFDRVFVYQVGERRARTVLVLVPGFLGGAGTIAPVARDLAARLPQTQVWVVDRREQALEDQRGFASRSANAAFDYYFGGRYRRVRGLDVPYVSEWGLAVQLADLRRVVLAARAGGRRVVLGGHSLGASTALAYAAWDFDGRPGYRDIAGLVLIDGGLLGTFDSADAQRARRELDEIRRGQPFEDVLGLGAPELAGIFVETAGLYAVQAPNAPAKLQPLVPPAFRPPFTVTNEALVGYAFDRDSSPPGFEFIRVRAGSLAASGDPRRWVSGERTPIQRLARAMAALKPDFIEWYFPRRLRLDVDAANDLRMTEAAKVLRLRLRWARAVNVPLYAYQTDLTGGRVLRGARRFVKLSRVKRAVLVDDPQASHLDPVVGDPRSNRFLKTVVPFLRRFVMDQHGRTNR</sequence>
<dbReference type="Proteomes" id="UP000222056">
    <property type="component" value="Unassembled WGS sequence"/>
</dbReference>
<accession>A0A1H6FH84</accession>
<dbReference type="RefSeq" id="WP_143038476.1">
    <property type="nucleotide sequence ID" value="NZ_FNWJ01000001.1"/>
</dbReference>
<evidence type="ECO:0000313" key="1">
    <source>
        <dbReference type="EMBL" id="SEH10166.1"/>
    </source>
</evidence>
<dbReference type="OrthoDB" id="24310at2"/>
<protein>
    <recommendedName>
        <fullName evidence="3">Alpha/beta hydrolase family protein</fullName>
    </recommendedName>
</protein>
<gene>
    <name evidence="1" type="ORF">SAMN02745716_0013</name>
</gene>
<dbReference type="AlphaFoldDB" id="A0A1H6FH84"/>
<proteinExistence type="predicted"/>
<dbReference type="SUPFAM" id="SSF53474">
    <property type="entry name" value="alpha/beta-Hydrolases"/>
    <property type="match status" value="1"/>
</dbReference>
<dbReference type="InterPro" id="IPR029058">
    <property type="entry name" value="AB_hydrolase_fold"/>
</dbReference>
<dbReference type="Gene3D" id="3.40.50.1820">
    <property type="entry name" value="alpha/beta hydrolase"/>
    <property type="match status" value="1"/>
</dbReference>
<keyword evidence="2" id="KW-1185">Reference proteome</keyword>
<evidence type="ECO:0000313" key="2">
    <source>
        <dbReference type="Proteomes" id="UP000222056"/>
    </source>
</evidence>
<reference evidence="2" key="1">
    <citation type="submission" date="2016-10" db="EMBL/GenBank/DDBJ databases">
        <authorList>
            <person name="Varghese N."/>
            <person name="Submissions S."/>
        </authorList>
    </citation>
    <scope>NUCLEOTIDE SEQUENCE [LARGE SCALE GENOMIC DNA]</scope>
    <source>
        <strain evidence="2">ATCC 35263</strain>
    </source>
</reference>
<organism evidence="1 2">
    <name type="scientific">Thermoleophilum album</name>
    <dbReference type="NCBI Taxonomy" id="29539"/>
    <lineage>
        <taxon>Bacteria</taxon>
        <taxon>Bacillati</taxon>
        <taxon>Actinomycetota</taxon>
        <taxon>Thermoleophilia</taxon>
        <taxon>Thermoleophilales</taxon>
        <taxon>Thermoleophilaceae</taxon>
        <taxon>Thermoleophilum</taxon>
    </lineage>
</organism>